<accession>A0A6G1K4S1</accession>
<dbReference type="Proteomes" id="UP000799428">
    <property type="component" value="Unassembled WGS sequence"/>
</dbReference>
<gene>
    <name evidence="1" type="ORF">K504DRAFT_503842</name>
</gene>
<dbReference type="EMBL" id="MU005773">
    <property type="protein sequence ID" value="KAF2707613.1"/>
    <property type="molecule type" value="Genomic_DNA"/>
</dbReference>
<proteinExistence type="predicted"/>
<dbReference type="AlphaFoldDB" id="A0A6G1K4S1"/>
<sequence>MPQPQPPKRKMEDTSGVLVSSKRVNSLAGLGGPVPSPPLEYEKAIDTDQGSETLEVPVTQCDLLETLPEELVAKIFDHLRGDSGSLFNVSLASQRCQRIGVNALYASVGSAGRCFVRTIVENSNSGLAQKVHSVEWCVKAVKQYPQAHLTARERTEFGNHVSQLQLPNAVEVDNWMNRLTLALDESAQLSIVLLLATNIRELTILSDATLSIGSGRDFDWVNMLIDAACGSPRGLENSFQHLNRFHFEMPLSFIQMPYLACILRLPSLRTFILEGATHPFPISPAEWRCAAASSGVEHIRLDRSFLDSNVVAMLLASCKAVKTFTYEYDSITWEPFSPPPANRWAQHSWSMIGDALRRHEDSLETLTLVDNTDAALMTIVARHFPAFQTGLDYGHLGSLHRFQKLRDVQVPLAAFTSKMSWAPDATEYNAQDFPYSLPSGIEYLDISVDQKEYPGFRPLCGESNALKTLKDAVVANNFPELQRIDVFVEKSAVISRIPLLDPIEVLENKGVDVYFFLGDDYVCLQDLEQDEVAATD</sequence>
<evidence type="ECO:0000313" key="2">
    <source>
        <dbReference type="Proteomes" id="UP000799428"/>
    </source>
</evidence>
<evidence type="ECO:0000313" key="1">
    <source>
        <dbReference type="EMBL" id="KAF2707613.1"/>
    </source>
</evidence>
<keyword evidence="2" id="KW-1185">Reference proteome</keyword>
<organism evidence="1 2">
    <name type="scientific">Pleomassaria siparia CBS 279.74</name>
    <dbReference type="NCBI Taxonomy" id="1314801"/>
    <lineage>
        <taxon>Eukaryota</taxon>
        <taxon>Fungi</taxon>
        <taxon>Dikarya</taxon>
        <taxon>Ascomycota</taxon>
        <taxon>Pezizomycotina</taxon>
        <taxon>Dothideomycetes</taxon>
        <taxon>Pleosporomycetidae</taxon>
        <taxon>Pleosporales</taxon>
        <taxon>Pleomassariaceae</taxon>
        <taxon>Pleomassaria</taxon>
    </lineage>
</organism>
<protein>
    <recommendedName>
        <fullName evidence="3">F-box domain-containing protein</fullName>
    </recommendedName>
</protein>
<dbReference type="OrthoDB" id="3690364at2759"/>
<evidence type="ECO:0008006" key="3">
    <source>
        <dbReference type="Google" id="ProtNLM"/>
    </source>
</evidence>
<name>A0A6G1K4S1_9PLEO</name>
<reference evidence="1" key="1">
    <citation type="journal article" date="2020" name="Stud. Mycol.">
        <title>101 Dothideomycetes genomes: a test case for predicting lifestyles and emergence of pathogens.</title>
        <authorList>
            <person name="Haridas S."/>
            <person name="Albert R."/>
            <person name="Binder M."/>
            <person name="Bloem J."/>
            <person name="Labutti K."/>
            <person name="Salamov A."/>
            <person name="Andreopoulos B."/>
            <person name="Baker S."/>
            <person name="Barry K."/>
            <person name="Bills G."/>
            <person name="Bluhm B."/>
            <person name="Cannon C."/>
            <person name="Castanera R."/>
            <person name="Culley D."/>
            <person name="Daum C."/>
            <person name="Ezra D."/>
            <person name="Gonzalez J."/>
            <person name="Henrissat B."/>
            <person name="Kuo A."/>
            <person name="Liang C."/>
            <person name="Lipzen A."/>
            <person name="Lutzoni F."/>
            <person name="Magnuson J."/>
            <person name="Mondo S."/>
            <person name="Nolan M."/>
            <person name="Ohm R."/>
            <person name="Pangilinan J."/>
            <person name="Park H.-J."/>
            <person name="Ramirez L."/>
            <person name="Alfaro M."/>
            <person name="Sun H."/>
            <person name="Tritt A."/>
            <person name="Yoshinaga Y."/>
            <person name="Zwiers L.-H."/>
            <person name="Turgeon B."/>
            <person name="Goodwin S."/>
            <person name="Spatafora J."/>
            <person name="Crous P."/>
            <person name="Grigoriev I."/>
        </authorList>
    </citation>
    <scope>NUCLEOTIDE SEQUENCE</scope>
    <source>
        <strain evidence="1">CBS 279.74</strain>
    </source>
</reference>